<dbReference type="OrthoDB" id="417678at2759"/>
<proteinExistence type="predicted"/>
<evidence type="ECO:0000256" key="1">
    <source>
        <dbReference type="SAM" id="MobiDB-lite"/>
    </source>
</evidence>
<evidence type="ECO:0000313" key="2">
    <source>
        <dbReference type="EMBL" id="CAG8556825.1"/>
    </source>
</evidence>
<dbReference type="EMBL" id="CAJVPJ010000794">
    <property type="protein sequence ID" value="CAG8556825.1"/>
    <property type="molecule type" value="Genomic_DNA"/>
</dbReference>
<protein>
    <submittedName>
        <fullName evidence="2">3646_t:CDS:1</fullName>
    </submittedName>
</protein>
<dbReference type="AlphaFoldDB" id="A0A9N9B965"/>
<evidence type="ECO:0000313" key="3">
    <source>
        <dbReference type="Proteomes" id="UP000789572"/>
    </source>
</evidence>
<feature type="region of interest" description="Disordered" evidence="1">
    <location>
        <begin position="1"/>
        <end position="68"/>
    </location>
</feature>
<name>A0A9N9B965_9GLOM</name>
<dbReference type="Proteomes" id="UP000789572">
    <property type="component" value="Unassembled WGS sequence"/>
</dbReference>
<accession>A0A9N9B965</accession>
<dbReference type="Gene3D" id="1.20.890.10">
    <property type="entry name" value="cAMP-dependent protein kinase regulatory subunit, dimerization-anchoring domain"/>
    <property type="match status" value="1"/>
</dbReference>
<organism evidence="2 3">
    <name type="scientific">Paraglomus occultum</name>
    <dbReference type="NCBI Taxonomy" id="144539"/>
    <lineage>
        <taxon>Eukaryota</taxon>
        <taxon>Fungi</taxon>
        <taxon>Fungi incertae sedis</taxon>
        <taxon>Mucoromycota</taxon>
        <taxon>Glomeromycotina</taxon>
        <taxon>Glomeromycetes</taxon>
        <taxon>Paraglomerales</taxon>
        <taxon>Paraglomeraceae</taxon>
        <taxon>Paraglomus</taxon>
    </lineage>
</organism>
<comment type="caution">
    <text evidence="2">The sequence shown here is derived from an EMBL/GenBank/DDBJ whole genome shotgun (WGS) entry which is preliminary data.</text>
</comment>
<feature type="compositionally biased region" description="Basic and acidic residues" evidence="1">
    <location>
        <begin position="43"/>
        <end position="58"/>
    </location>
</feature>
<gene>
    <name evidence="2" type="ORF">POCULU_LOCUS5308</name>
</gene>
<sequence>MDLDHATPTSSTTSSPAPDSRSKTNGSVRSIQDILNLDSKSPLTREDEEKDEREDIRRANSAHPDSAVPVREYLNRTVIKNLLEGMKLLIRDR</sequence>
<reference evidence="2" key="1">
    <citation type="submission" date="2021-06" db="EMBL/GenBank/DDBJ databases">
        <authorList>
            <person name="Kallberg Y."/>
            <person name="Tangrot J."/>
            <person name="Rosling A."/>
        </authorList>
    </citation>
    <scope>NUCLEOTIDE SEQUENCE</scope>
    <source>
        <strain evidence="2">IA702</strain>
    </source>
</reference>
<feature type="compositionally biased region" description="Low complexity" evidence="1">
    <location>
        <begin position="1"/>
        <end position="18"/>
    </location>
</feature>
<keyword evidence="3" id="KW-1185">Reference proteome</keyword>